<evidence type="ECO:0000313" key="2">
    <source>
        <dbReference type="Proteomes" id="UP000800036"/>
    </source>
</evidence>
<name>A0A6A5V6P4_9PLEO</name>
<organism evidence="1 2">
    <name type="scientific">Bimuria novae-zelandiae CBS 107.79</name>
    <dbReference type="NCBI Taxonomy" id="1447943"/>
    <lineage>
        <taxon>Eukaryota</taxon>
        <taxon>Fungi</taxon>
        <taxon>Dikarya</taxon>
        <taxon>Ascomycota</taxon>
        <taxon>Pezizomycotina</taxon>
        <taxon>Dothideomycetes</taxon>
        <taxon>Pleosporomycetidae</taxon>
        <taxon>Pleosporales</taxon>
        <taxon>Massarineae</taxon>
        <taxon>Didymosphaeriaceae</taxon>
        <taxon>Bimuria</taxon>
    </lineage>
</organism>
<evidence type="ECO:0000313" key="1">
    <source>
        <dbReference type="EMBL" id="KAF1972744.1"/>
    </source>
</evidence>
<proteinExistence type="predicted"/>
<dbReference type="EMBL" id="ML976685">
    <property type="protein sequence ID" value="KAF1972744.1"/>
    <property type="molecule type" value="Genomic_DNA"/>
</dbReference>
<dbReference type="AlphaFoldDB" id="A0A6A5V6P4"/>
<dbReference type="Proteomes" id="UP000800036">
    <property type="component" value="Unassembled WGS sequence"/>
</dbReference>
<keyword evidence="2" id="KW-1185">Reference proteome</keyword>
<reference evidence="1" key="1">
    <citation type="journal article" date="2020" name="Stud. Mycol.">
        <title>101 Dothideomycetes genomes: a test case for predicting lifestyles and emergence of pathogens.</title>
        <authorList>
            <person name="Haridas S."/>
            <person name="Albert R."/>
            <person name="Binder M."/>
            <person name="Bloem J."/>
            <person name="Labutti K."/>
            <person name="Salamov A."/>
            <person name="Andreopoulos B."/>
            <person name="Baker S."/>
            <person name="Barry K."/>
            <person name="Bills G."/>
            <person name="Bluhm B."/>
            <person name="Cannon C."/>
            <person name="Castanera R."/>
            <person name="Culley D."/>
            <person name="Daum C."/>
            <person name="Ezra D."/>
            <person name="Gonzalez J."/>
            <person name="Henrissat B."/>
            <person name="Kuo A."/>
            <person name="Liang C."/>
            <person name="Lipzen A."/>
            <person name="Lutzoni F."/>
            <person name="Magnuson J."/>
            <person name="Mondo S."/>
            <person name="Nolan M."/>
            <person name="Ohm R."/>
            <person name="Pangilinan J."/>
            <person name="Park H.-J."/>
            <person name="Ramirez L."/>
            <person name="Alfaro M."/>
            <person name="Sun H."/>
            <person name="Tritt A."/>
            <person name="Yoshinaga Y."/>
            <person name="Zwiers L.-H."/>
            <person name="Turgeon B."/>
            <person name="Goodwin S."/>
            <person name="Spatafora J."/>
            <person name="Crous P."/>
            <person name="Grigoriev I."/>
        </authorList>
    </citation>
    <scope>NUCLEOTIDE SEQUENCE</scope>
    <source>
        <strain evidence="1">CBS 107.79</strain>
    </source>
</reference>
<accession>A0A6A5V6P4</accession>
<protein>
    <submittedName>
        <fullName evidence="1">Uncharacterized protein</fullName>
    </submittedName>
</protein>
<sequence length="286" mass="31286">MACELHGYGRDPANYDNFATIDGLGSSEADVRGGQRTGGPNAERLTPYGARDYASGAIAENGYCRYNDNRFGDICDVGALQRECMVLHDENMNLQITMRVMNNQNDQCIHRIERESLQRKLQNSNTQLANAHIKINWTTRQLHQAHTLLVQNGLPIPSAEGPLEVPSSGFERGFESENILAAGATTHELSGASLSVSDKQGRVRDPVVCQLFLHGKCNNKAEKKSDKQDGEVGTFQAARMCSSPLSSYHAPGLELKGFEVMPISRDVSHSCEGRAYSSIEAESPAD</sequence>
<gene>
    <name evidence="1" type="ORF">BU23DRAFT_568931</name>
</gene>